<protein>
    <submittedName>
        <fullName evidence="1">Uncharacterized protein</fullName>
    </submittedName>
</protein>
<gene>
    <name evidence="1" type="ORF">EVA_15917</name>
</gene>
<proteinExistence type="predicted"/>
<reference evidence="1" key="1">
    <citation type="journal article" date="2012" name="PLoS ONE">
        <title>Gene sets for utilization of primary and secondary nutrition supplies in the distal gut of endangered iberian lynx.</title>
        <authorList>
            <person name="Alcaide M."/>
            <person name="Messina E."/>
            <person name="Richter M."/>
            <person name="Bargiela R."/>
            <person name="Peplies J."/>
            <person name="Huws S.A."/>
            <person name="Newbold C.J."/>
            <person name="Golyshin P.N."/>
            <person name="Simon M.A."/>
            <person name="Lopez G."/>
            <person name="Yakimov M.M."/>
            <person name="Ferrer M."/>
        </authorList>
    </citation>
    <scope>NUCLEOTIDE SEQUENCE</scope>
</reference>
<accession>J9FM32</accession>
<dbReference type="AlphaFoldDB" id="J9FM32"/>
<name>J9FM32_9ZZZZ</name>
<dbReference type="EMBL" id="AMCI01005517">
    <property type="protein sequence ID" value="EJW95976.1"/>
    <property type="molecule type" value="Genomic_DNA"/>
</dbReference>
<evidence type="ECO:0000313" key="1">
    <source>
        <dbReference type="EMBL" id="EJW95976.1"/>
    </source>
</evidence>
<organism evidence="1">
    <name type="scientific">gut metagenome</name>
    <dbReference type="NCBI Taxonomy" id="749906"/>
    <lineage>
        <taxon>unclassified sequences</taxon>
        <taxon>metagenomes</taxon>
        <taxon>organismal metagenomes</taxon>
    </lineage>
</organism>
<sequence>MILLGREDRQKNAVDRVVDIFNYKVWHGVTTLEECQIGV</sequence>
<comment type="caution">
    <text evidence="1">The sequence shown here is derived from an EMBL/GenBank/DDBJ whole genome shotgun (WGS) entry which is preliminary data.</text>
</comment>